<feature type="compositionally biased region" description="Polar residues" evidence="1">
    <location>
        <begin position="162"/>
        <end position="174"/>
    </location>
</feature>
<organism evidence="2 3">
    <name type="scientific">Cochliobolus sativus</name>
    <name type="common">Common root rot and spot blotch fungus</name>
    <name type="synonym">Bipolaris sorokiniana</name>
    <dbReference type="NCBI Taxonomy" id="45130"/>
    <lineage>
        <taxon>Eukaryota</taxon>
        <taxon>Fungi</taxon>
        <taxon>Dikarya</taxon>
        <taxon>Ascomycota</taxon>
        <taxon>Pezizomycotina</taxon>
        <taxon>Dothideomycetes</taxon>
        <taxon>Pleosporomycetidae</taxon>
        <taxon>Pleosporales</taxon>
        <taxon>Pleosporineae</taxon>
        <taxon>Pleosporaceae</taxon>
        <taxon>Bipolaris</taxon>
    </lineage>
</organism>
<protein>
    <submittedName>
        <fullName evidence="2">Uncharacterized protein</fullName>
    </submittedName>
</protein>
<sequence>MRSPNDMCARGQGHCHQQCLAQFQPSGDIKPILNASGSQNQLQNTHAQSTDATCTAPLTSSQRHGDHAPYRQSIPYWDDFNGIIYEIPFRKLLPPSKTSSQQADGGRNDEPQNSCAEIAGDGPHGEKEAICTVPSPSDISQEYMPDGESTKSSNLAPCVNAEGTQSKESLSGSTKDVVHAKESVESTSYNE</sequence>
<feature type="compositionally biased region" description="Polar residues" evidence="1">
    <location>
        <begin position="35"/>
        <end position="62"/>
    </location>
</feature>
<evidence type="ECO:0000313" key="2">
    <source>
        <dbReference type="EMBL" id="KAF5847891.1"/>
    </source>
</evidence>
<accession>A0A8H6DTI3</accession>
<feature type="region of interest" description="Disordered" evidence="1">
    <location>
        <begin position="30"/>
        <end position="69"/>
    </location>
</feature>
<dbReference type="Proteomes" id="UP000624244">
    <property type="component" value="Unassembled WGS sequence"/>
</dbReference>
<dbReference type="EMBL" id="WNKQ01000012">
    <property type="protein sequence ID" value="KAF5847891.1"/>
    <property type="molecule type" value="Genomic_DNA"/>
</dbReference>
<name>A0A8H6DTI3_COCSA</name>
<dbReference type="AlphaFoldDB" id="A0A8H6DTI3"/>
<evidence type="ECO:0000256" key="1">
    <source>
        <dbReference type="SAM" id="MobiDB-lite"/>
    </source>
</evidence>
<reference evidence="2" key="1">
    <citation type="submission" date="2019-11" db="EMBL/GenBank/DDBJ databases">
        <title>Bipolaris sorokiniana Genome sequencing.</title>
        <authorList>
            <person name="Wang H."/>
        </authorList>
    </citation>
    <scope>NUCLEOTIDE SEQUENCE</scope>
</reference>
<evidence type="ECO:0000313" key="3">
    <source>
        <dbReference type="Proteomes" id="UP000624244"/>
    </source>
</evidence>
<proteinExistence type="predicted"/>
<comment type="caution">
    <text evidence="2">The sequence shown here is derived from an EMBL/GenBank/DDBJ whole genome shotgun (WGS) entry which is preliminary data.</text>
</comment>
<feature type="region of interest" description="Disordered" evidence="1">
    <location>
        <begin position="94"/>
        <end position="191"/>
    </location>
</feature>
<gene>
    <name evidence="2" type="ORF">GGP41_009122</name>
</gene>